<organism evidence="2 3">
    <name type="scientific">Sphingomonas daechungensis</name>
    <dbReference type="NCBI Taxonomy" id="1176646"/>
    <lineage>
        <taxon>Bacteria</taxon>
        <taxon>Pseudomonadati</taxon>
        <taxon>Pseudomonadota</taxon>
        <taxon>Alphaproteobacteria</taxon>
        <taxon>Sphingomonadales</taxon>
        <taxon>Sphingomonadaceae</taxon>
        <taxon>Sphingomonas</taxon>
    </lineage>
</organism>
<keyword evidence="3" id="KW-1185">Reference proteome</keyword>
<reference evidence="2 3" key="1">
    <citation type="submission" date="2020-08" db="EMBL/GenBank/DDBJ databases">
        <title>Genome sequence of Sphingomonas daechungensis KACC 18115T.</title>
        <authorList>
            <person name="Hyun D.-W."/>
            <person name="Bae J.-W."/>
        </authorList>
    </citation>
    <scope>NUCLEOTIDE SEQUENCE [LARGE SCALE GENOMIC DNA]</scope>
    <source>
        <strain evidence="2 3">KACC 18115</strain>
    </source>
</reference>
<dbReference type="Proteomes" id="UP000516134">
    <property type="component" value="Chromosome"/>
</dbReference>
<dbReference type="EMBL" id="CP060780">
    <property type="protein sequence ID" value="QNP42350.1"/>
    <property type="molecule type" value="Genomic_DNA"/>
</dbReference>
<accession>A0ABX6SY53</accession>
<name>A0ABX6SY53_9SPHN</name>
<evidence type="ECO:0000256" key="1">
    <source>
        <dbReference type="SAM" id="MobiDB-lite"/>
    </source>
</evidence>
<dbReference type="Pfam" id="PF11288">
    <property type="entry name" value="DUF3089"/>
    <property type="match status" value="1"/>
</dbReference>
<feature type="compositionally biased region" description="Polar residues" evidence="1">
    <location>
        <begin position="75"/>
        <end position="85"/>
    </location>
</feature>
<evidence type="ECO:0000313" key="2">
    <source>
        <dbReference type="EMBL" id="QNP42350.1"/>
    </source>
</evidence>
<proteinExistence type="predicted"/>
<feature type="region of interest" description="Disordered" evidence="1">
    <location>
        <begin position="45"/>
        <end position="85"/>
    </location>
</feature>
<protein>
    <submittedName>
        <fullName evidence="2">DUF3089 domain-containing protein</fullName>
    </submittedName>
</protein>
<gene>
    <name evidence="2" type="ORF">H9L15_08405</name>
</gene>
<evidence type="ECO:0000313" key="3">
    <source>
        <dbReference type="Proteomes" id="UP000516134"/>
    </source>
</evidence>
<dbReference type="InterPro" id="IPR021440">
    <property type="entry name" value="DUF3089"/>
</dbReference>
<sequence>MSNDRGLNSDLNVDNSERSAAQVQFARFAGVCRTFAPIYRQMTLGQSPRPLPERMSRSQPCWPIRTSPMPGVPISPSTTRAGPSC</sequence>